<organism evidence="3">
    <name type="scientific">marine metagenome</name>
    <dbReference type="NCBI Taxonomy" id="408172"/>
    <lineage>
        <taxon>unclassified sequences</taxon>
        <taxon>metagenomes</taxon>
        <taxon>ecological metagenomes</taxon>
    </lineage>
</organism>
<protein>
    <recommendedName>
        <fullName evidence="2">Serine aminopeptidase S33 domain-containing protein</fullName>
    </recommendedName>
</protein>
<reference evidence="3" key="1">
    <citation type="submission" date="2018-05" db="EMBL/GenBank/DDBJ databases">
        <authorList>
            <person name="Lanie J.A."/>
            <person name="Ng W.-L."/>
            <person name="Kazmierczak K.M."/>
            <person name="Andrzejewski T.M."/>
            <person name="Davidsen T.M."/>
            <person name="Wayne K.J."/>
            <person name="Tettelin H."/>
            <person name="Glass J.I."/>
            <person name="Rusch D."/>
            <person name="Podicherti R."/>
            <person name="Tsui H.-C.T."/>
            <person name="Winkler M.E."/>
        </authorList>
    </citation>
    <scope>NUCLEOTIDE SEQUENCE</scope>
</reference>
<dbReference type="InterPro" id="IPR022742">
    <property type="entry name" value="Hydrolase_4"/>
</dbReference>
<evidence type="ECO:0000256" key="1">
    <source>
        <dbReference type="ARBA" id="ARBA00022729"/>
    </source>
</evidence>
<accession>A0A381QKJ0</accession>
<feature type="domain" description="Serine aminopeptidase S33" evidence="2">
    <location>
        <begin position="120"/>
        <end position="230"/>
    </location>
</feature>
<feature type="non-terminal residue" evidence="3">
    <location>
        <position position="1"/>
    </location>
</feature>
<dbReference type="EMBL" id="UINC01001404">
    <property type="protein sequence ID" value="SUZ79851.1"/>
    <property type="molecule type" value="Genomic_DNA"/>
</dbReference>
<dbReference type="InterPro" id="IPR029058">
    <property type="entry name" value="AB_hydrolase_fold"/>
</dbReference>
<evidence type="ECO:0000313" key="3">
    <source>
        <dbReference type="EMBL" id="SUZ79851.1"/>
    </source>
</evidence>
<dbReference type="SUPFAM" id="SSF53474">
    <property type="entry name" value="alpha/beta-Hydrolases"/>
    <property type="match status" value="1"/>
</dbReference>
<dbReference type="Pfam" id="PF12146">
    <property type="entry name" value="Hydrolase_4"/>
    <property type="match status" value="1"/>
</dbReference>
<dbReference type="InterPro" id="IPR050955">
    <property type="entry name" value="Plant_Biomass_Hydrol_Est"/>
</dbReference>
<dbReference type="PANTHER" id="PTHR43037:SF4">
    <property type="entry name" value="PEPTIDASE S9 PROLYL OLIGOPEPTIDASE CATALYTIC DOMAIN-CONTAINING PROTEIN"/>
    <property type="match status" value="1"/>
</dbReference>
<evidence type="ECO:0000259" key="2">
    <source>
        <dbReference type="Pfam" id="PF12146"/>
    </source>
</evidence>
<gene>
    <name evidence="3" type="ORF">METZ01_LOCUS32705</name>
</gene>
<proteinExistence type="predicted"/>
<name>A0A381QKJ0_9ZZZZ</name>
<dbReference type="PANTHER" id="PTHR43037">
    <property type="entry name" value="UNNAMED PRODUCT-RELATED"/>
    <property type="match status" value="1"/>
</dbReference>
<sequence length="314" mass="34953">VSFWFELKRRVVADPRVGGLKLSPYASLAGTFLRAGAVWAPASHTGGPNMTATTRLRIATLSLALFLVSANTAVAQREARDDESAVTDPRVQHRTYRMQETGETIPYALFVPTSYDPSTPNRLMVTLHGAGRQYDWVMGYEGFLDRAERDGYIVVTPLGYTRRGGYGARGDEPQDRRAERDVMTVVDMVRDEFNIDENRTYLWGHSMGGSGTYYIASRYPDVWAGLAAAAGGGMSADYVDEEAIRHIPFLVLHGSEDATVPVERSRQSVARMKELGMEHLYVEIEGGDHSRFINQSEEVVGMLFDFFNIVAKTH</sequence>
<dbReference type="AlphaFoldDB" id="A0A381QKJ0"/>
<dbReference type="Gene3D" id="3.40.50.1820">
    <property type="entry name" value="alpha/beta hydrolase"/>
    <property type="match status" value="1"/>
</dbReference>
<keyword evidence="1" id="KW-0732">Signal</keyword>